<dbReference type="HAMAP" id="MF_01369_B">
    <property type="entry name" value="Ribosomal_uL23_B"/>
    <property type="match status" value="1"/>
</dbReference>
<dbReference type="NCBIfam" id="NF004363">
    <property type="entry name" value="PRK05738.2-4"/>
    <property type="match status" value="1"/>
</dbReference>
<evidence type="ECO:0000256" key="4">
    <source>
        <dbReference type="ARBA" id="ARBA00022980"/>
    </source>
</evidence>
<comment type="subunit">
    <text evidence="6">Part of the 50S ribosomal subunit. Contacts protein L29, and trigger factor when it is bound to the ribosome.</text>
</comment>
<keyword evidence="3 6" id="KW-0694">RNA-binding</keyword>
<dbReference type="GO" id="GO:0019843">
    <property type="term" value="F:rRNA binding"/>
    <property type="evidence" value="ECO:0007669"/>
    <property type="project" value="UniProtKB-UniRule"/>
</dbReference>
<comment type="similarity">
    <text evidence="1 6">Belongs to the universal ribosomal protein uL23 family.</text>
</comment>
<comment type="caution">
    <text evidence="7">The sequence shown here is derived from an EMBL/GenBank/DDBJ whole genome shotgun (WGS) entry which is preliminary data.</text>
</comment>
<evidence type="ECO:0000256" key="3">
    <source>
        <dbReference type="ARBA" id="ARBA00022884"/>
    </source>
</evidence>
<dbReference type="AlphaFoldDB" id="A0A2H0USD6"/>
<dbReference type="InterPro" id="IPR013025">
    <property type="entry name" value="Ribosomal_uL23-like"/>
</dbReference>
<name>A0A2H0USD6_9BACT</name>
<evidence type="ECO:0000256" key="5">
    <source>
        <dbReference type="ARBA" id="ARBA00023274"/>
    </source>
</evidence>
<evidence type="ECO:0000313" key="8">
    <source>
        <dbReference type="Proteomes" id="UP000229615"/>
    </source>
</evidence>
<dbReference type="SUPFAM" id="SSF54189">
    <property type="entry name" value="Ribosomal proteins S24e, L23 and L15e"/>
    <property type="match status" value="1"/>
</dbReference>
<dbReference type="FunFam" id="3.30.70.330:FF:000001">
    <property type="entry name" value="50S ribosomal protein L23"/>
    <property type="match status" value="1"/>
</dbReference>
<dbReference type="Gene3D" id="3.30.70.330">
    <property type="match status" value="1"/>
</dbReference>
<dbReference type="EMBL" id="PFBB01000010">
    <property type="protein sequence ID" value="PIR88715.1"/>
    <property type="molecule type" value="Genomic_DNA"/>
</dbReference>
<dbReference type="GO" id="GO:1990904">
    <property type="term" value="C:ribonucleoprotein complex"/>
    <property type="evidence" value="ECO:0007669"/>
    <property type="project" value="UniProtKB-KW"/>
</dbReference>
<keyword evidence="2 6" id="KW-0699">rRNA-binding</keyword>
<reference evidence="8" key="1">
    <citation type="submission" date="2017-09" db="EMBL/GenBank/DDBJ databases">
        <title>Depth-based differentiation of microbial function through sediment-hosted aquifers and enrichment of novel symbionts in the deep terrestrial subsurface.</title>
        <authorList>
            <person name="Probst A.J."/>
            <person name="Ladd B."/>
            <person name="Jarett J.K."/>
            <person name="Geller-Mcgrath D.E."/>
            <person name="Sieber C.M.K."/>
            <person name="Emerson J.B."/>
            <person name="Anantharaman K."/>
            <person name="Thomas B.C."/>
            <person name="Malmstrom R."/>
            <person name="Stieglmeier M."/>
            <person name="Klingl A."/>
            <person name="Woyke T."/>
            <person name="Ryan C.M."/>
            <person name="Banfield J.F."/>
        </authorList>
    </citation>
    <scope>NUCLEOTIDE SEQUENCE [LARGE SCALE GENOMIC DNA]</scope>
</reference>
<accession>A0A2H0USD6</accession>
<dbReference type="InterPro" id="IPR012678">
    <property type="entry name" value="Ribosomal_uL23/eL15/eS24_sf"/>
</dbReference>
<sequence>MADKFLVKNPIITEKASRLSAHGQYLFLVKKNATKPEIKKSIEAGWKVKVDRVNIVNIKPKARRLGRTMGQKPGYKKAIVTLRAGEKLDILPQAQ</sequence>
<organism evidence="7 8">
    <name type="scientific">Candidatus Harrisonbacteria bacterium CG10_big_fil_rev_8_21_14_0_10_44_23</name>
    <dbReference type="NCBI Taxonomy" id="1974585"/>
    <lineage>
        <taxon>Bacteria</taxon>
        <taxon>Candidatus Harrisoniibacteriota</taxon>
    </lineage>
</organism>
<keyword evidence="4 6" id="KW-0689">Ribosomal protein</keyword>
<gene>
    <name evidence="6" type="primary">rplW</name>
    <name evidence="7" type="ORF">COU09_00850</name>
</gene>
<comment type="function">
    <text evidence="6">One of the early assembly proteins it binds 23S rRNA. One of the proteins that surrounds the polypeptide exit tunnel on the outside of the ribosome. Forms the main docking site for trigger factor binding to the ribosome.</text>
</comment>
<dbReference type="GO" id="GO:0006412">
    <property type="term" value="P:translation"/>
    <property type="evidence" value="ECO:0007669"/>
    <property type="project" value="UniProtKB-UniRule"/>
</dbReference>
<dbReference type="GO" id="GO:0005840">
    <property type="term" value="C:ribosome"/>
    <property type="evidence" value="ECO:0007669"/>
    <property type="project" value="UniProtKB-KW"/>
</dbReference>
<dbReference type="InterPro" id="IPR012677">
    <property type="entry name" value="Nucleotide-bd_a/b_plait_sf"/>
</dbReference>
<evidence type="ECO:0000256" key="1">
    <source>
        <dbReference type="ARBA" id="ARBA00006700"/>
    </source>
</evidence>
<evidence type="ECO:0000313" key="7">
    <source>
        <dbReference type="EMBL" id="PIR88715.1"/>
    </source>
</evidence>
<dbReference type="GO" id="GO:0003735">
    <property type="term" value="F:structural constituent of ribosome"/>
    <property type="evidence" value="ECO:0007669"/>
    <property type="project" value="InterPro"/>
</dbReference>
<dbReference type="Pfam" id="PF00276">
    <property type="entry name" value="Ribosomal_L23"/>
    <property type="match status" value="1"/>
</dbReference>
<protein>
    <recommendedName>
        <fullName evidence="6">Large ribosomal subunit protein uL23</fullName>
    </recommendedName>
</protein>
<evidence type="ECO:0000256" key="6">
    <source>
        <dbReference type="HAMAP-Rule" id="MF_01369"/>
    </source>
</evidence>
<proteinExistence type="inferred from homology"/>
<dbReference type="PANTHER" id="PTHR11620">
    <property type="entry name" value="60S RIBOSOMAL PROTEIN L23A"/>
    <property type="match status" value="1"/>
</dbReference>
<evidence type="ECO:0000256" key="2">
    <source>
        <dbReference type="ARBA" id="ARBA00022730"/>
    </source>
</evidence>
<keyword evidence="5 6" id="KW-0687">Ribonucleoprotein</keyword>
<dbReference type="Proteomes" id="UP000229615">
    <property type="component" value="Unassembled WGS sequence"/>
</dbReference>